<name>A0A091BXR2_9GAMM</name>
<accession>A0A091BXR2</accession>
<feature type="signal peptide" evidence="1">
    <location>
        <begin position="1"/>
        <end position="25"/>
    </location>
</feature>
<feature type="chain" id="PRO_5001870178" evidence="1">
    <location>
        <begin position="26"/>
        <end position="192"/>
    </location>
</feature>
<dbReference type="EMBL" id="AWXU01000040">
    <property type="protein sequence ID" value="KFN49145.1"/>
    <property type="molecule type" value="Genomic_DNA"/>
</dbReference>
<dbReference type="OrthoDB" id="5973422at2"/>
<organism evidence="2 3">
    <name type="scientific">Arenimonas composti TR7-09 = DSM 18010</name>
    <dbReference type="NCBI Taxonomy" id="1121013"/>
    <lineage>
        <taxon>Bacteria</taxon>
        <taxon>Pseudomonadati</taxon>
        <taxon>Pseudomonadota</taxon>
        <taxon>Gammaproteobacteria</taxon>
        <taxon>Lysobacterales</taxon>
        <taxon>Lysobacteraceae</taxon>
        <taxon>Arenimonas</taxon>
    </lineage>
</organism>
<dbReference type="RefSeq" id="WP_026817340.1">
    <property type="nucleotide sequence ID" value="NZ_AUFF01000008.1"/>
</dbReference>
<evidence type="ECO:0000313" key="2">
    <source>
        <dbReference type="EMBL" id="KFN49145.1"/>
    </source>
</evidence>
<keyword evidence="1" id="KW-0732">Signal</keyword>
<dbReference type="AlphaFoldDB" id="A0A091BXR2"/>
<proteinExistence type="predicted"/>
<sequence>MRIRSTSFALALALVASVAATPAVAGPPLLCEPFDTAGAPSLPWGEGWRDARADFPLQTLPERTVELLETGVPLSARMETLRRAAIYAARDGAVLRALMRRLDERVHTADDSAALRMALFDSGYFLETLQDIERLQGYDMPGIGAVDREVLRALLRQPDGSERIAQALALQPDDADIRFAAALVAAADGAGP</sequence>
<protein>
    <submittedName>
        <fullName evidence="2">Uncharacterized protein</fullName>
    </submittedName>
</protein>
<dbReference type="Proteomes" id="UP000029391">
    <property type="component" value="Unassembled WGS sequence"/>
</dbReference>
<dbReference type="STRING" id="1121013.GCA_000426365_02396"/>
<comment type="caution">
    <text evidence="2">The sequence shown here is derived from an EMBL/GenBank/DDBJ whole genome shotgun (WGS) entry which is preliminary data.</text>
</comment>
<keyword evidence="3" id="KW-1185">Reference proteome</keyword>
<evidence type="ECO:0000256" key="1">
    <source>
        <dbReference type="SAM" id="SignalP"/>
    </source>
</evidence>
<reference evidence="2 3" key="1">
    <citation type="submission" date="2013-09" db="EMBL/GenBank/DDBJ databases">
        <title>Genome sequencing of Arenimonas composti.</title>
        <authorList>
            <person name="Chen F."/>
            <person name="Wang G."/>
        </authorList>
    </citation>
    <scope>NUCLEOTIDE SEQUENCE [LARGE SCALE GENOMIC DNA]</scope>
    <source>
        <strain evidence="2 3">TR7-09</strain>
    </source>
</reference>
<evidence type="ECO:0000313" key="3">
    <source>
        <dbReference type="Proteomes" id="UP000029391"/>
    </source>
</evidence>
<gene>
    <name evidence="2" type="ORF">P873_11870</name>
</gene>